<evidence type="ECO:0000259" key="5">
    <source>
        <dbReference type="Pfam" id="PF13407"/>
    </source>
</evidence>
<name>A0A512H742_9PROT</name>
<evidence type="ECO:0000313" key="7">
    <source>
        <dbReference type="Proteomes" id="UP000321567"/>
    </source>
</evidence>
<evidence type="ECO:0000256" key="1">
    <source>
        <dbReference type="ARBA" id="ARBA00004196"/>
    </source>
</evidence>
<accession>A0A512H742</accession>
<keyword evidence="3 4" id="KW-0732">Signal</keyword>
<keyword evidence="7" id="KW-1185">Reference proteome</keyword>
<gene>
    <name evidence="6" type="ORF">ROR02_13820</name>
</gene>
<organism evidence="6 7">
    <name type="scientific">Pararhodospirillum oryzae</name>
    <dbReference type="NCBI Taxonomy" id="478448"/>
    <lineage>
        <taxon>Bacteria</taxon>
        <taxon>Pseudomonadati</taxon>
        <taxon>Pseudomonadota</taxon>
        <taxon>Alphaproteobacteria</taxon>
        <taxon>Rhodospirillales</taxon>
        <taxon>Rhodospirillaceae</taxon>
        <taxon>Pararhodospirillum</taxon>
    </lineage>
</organism>
<dbReference type="Proteomes" id="UP000321567">
    <property type="component" value="Unassembled WGS sequence"/>
</dbReference>
<feature type="signal peptide" evidence="4">
    <location>
        <begin position="1"/>
        <end position="28"/>
    </location>
</feature>
<dbReference type="RefSeq" id="WP_147163291.1">
    <property type="nucleotide sequence ID" value="NZ_BJZO01000031.1"/>
</dbReference>
<dbReference type="SUPFAM" id="SSF53822">
    <property type="entry name" value="Periplasmic binding protein-like I"/>
    <property type="match status" value="1"/>
</dbReference>
<dbReference type="EMBL" id="BJZO01000031">
    <property type="protein sequence ID" value="GEO81251.1"/>
    <property type="molecule type" value="Genomic_DNA"/>
</dbReference>
<dbReference type="Gene3D" id="3.40.50.2300">
    <property type="match status" value="2"/>
</dbReference>
<dbReference type="AlphaFoldDB" id="A0A512H742"/>
<comment type="subcellular location">
    <subcellularLocation>
        <location evidence="1">Cell envelope</location>
    </subcellularLocation>
</comment>
<dbReference type="PANTHER" id="PTHR46847">
    <property type="entry name" value="D-ALLOSE-BINDING PERIPLASMIC PROTEIN-RELATED"/>
    <property type="match status" value="1"/>
</dbReference>
<feature type="domain" description="Periplasmic binding protein" evidence="5">
    <location>
        <begin position="41"/>
        <end position="298"/>
    </location>
</feature>
<dbReference type="InterPro" id="IPR028082">
    <property type="entry name" value="Peripla_BP_I"/>
</dbReference>
<dbReference type="GO" id="GO:0030246">
    <property type="term" value="F:carbohydrate binding"/>
    <property type="evidence" value="ECO:0007669"/>
    <property type="project" value="UniProtKB-ARBA"/>
</dbReference>
<dbReference type="Pfam" id="PF13407">
    <property type="entry name" value="Peripla_BP_4"/>
    <property type="match status" value="1"/>
</dbReference>
<evidence type="ECO:0000313" key="6">
    <source>
        <dbReference type="EMBL" id="GEO81251.1"/>
    </source>
</evidence>
<comment type="similarity">
    <text evidence="2">Belongs to the bacterial solute-binding protein 2 family.</text>
</comment>
<reference evidence="6 7" key="1">
    <citation type="submission" date="2019-07" db="EMBL/GenBank/DDBJ databases">
        <title>Whole genome shotgun sequence of Rhodospirillum oryzae NBRC 107573.</title>
        <authorList>
            <person name="Hosoyama A."/>
            <person name="Uohara A."/>
            <person name="Ohji S."/>
            <person name="Ichikawa N."/>
        </authorList>
    </citation>
    <scope>NUCLEOTIDE SEQUENCE [LARGE SCALE GENOMIC DNA]</scope>
    <source>
        <strain evidence="6 7">NBRC 107573</strain>
    </source>
</reference>
<comment type="caution">
    <text evidence="6">The sequence shown here is derived from an EMBL/GenBank/DDBJ whole genome shotgun (WGS) entry which is preliminary data.</text>
</comment>
<dbReference type="GO" id="GO:0030313">
    <property type="term" value="C:cell envelope"/>
    <property type="evidence" value="ECO:0007669"/>
    <property type="project" value="UniProtKB-SubCell"/>
</dbReference>
<sequence length="328" mass="35878">MSKVWTATSLLFLLVLLGGIALAGSALAQGDATTPRKGPVIGFSQATTVEPWRLLFNEELRAEAARHPEVTVLMADANDSVAQQVTDMEGFIKRKVDAILISPKESAELTPVVIKAADAGIPVFVLDRNVETDRITQFIGGDNRAIGRAAGHYAVQLLGGEGKARGMIFEVWGGMKTRPSQDRHDGFHEVVEREPGIRFVGQPVDCDWKQHLAYEAMLDILDKEPRIDLVYAHNDPMAYGAWMAARDEGRAEGIAFLGIDGIPSEGVRWVRDGVLSATFLYKTPGDEGLRQALKFLAGEPIARTLTLPTEVIDRQRAEEILAARKNQP</sequence>
<protein>
    <submittedName>
        <fullName evidence="6">Sugar ABC transporter substrate-binding protein</fullName>
    </submittedName>
</protein>
<evidence type="ECO:0000256" key="2">
    <source>
        <dbReference type="ARBA" id="ARBA00007639"/>
    </source>
</evidence>
<evidence type="ECO:0000256" key="4">
    <source>
        <dbReference type="SAM" id="SignalP"/>
    </source>
</evidence>
<dbReference type="PANTHER" id="PTHR46847:SF3">
    <property type="entry name" value="GALACTOFURANOSE-BINDING PROTEIN YTFQ"/>
    <property type="match status" value="1"/>
</dbReference>
<proteinExistence type="inferred from homology"/>
<dbReference type="InterPro" id="IPR025997">
    <property type="entry name" value="SBP_2_dom"/>
</dbReference>
<evidence type="ECO:0000256" key="3">
    <source>
        <dbReference type="ARBA" id="ARBA00022729"/>
    </source>
</evidence>
<feature type="chain" id="PRO_5021961055" evidence="4">
    <location>
        <begin position="29"/>
        <end position="328"/>
    </location>
</feature>
<dbReference type="OrthoDB" id="3837830at2"/>
<dbReference type="CDD" id="cd06308">
    <property type="entry name" value="PBP1_sensor_kinase-like"/>
    <property type="match status" value="1"/>
</dbReference>